<organism evidence="1">
    <name type="scientific">Siphoviridae sp. ctwHj1</name>
    <dbReference type="NCBI Taxonomy" id="2825727"/>
    <lineage>
        <taxon>Viruses</taxon>
        <taxon>Duplodnaviria</taxon>
        <taxon>Heunggongvirae</taxon>
        <taxon>Uroviricota</taxon>
        <taxon>Caudoviricetes</taxon>
    </lineage>
</organism>
<dbReference type="EMBL" id="BK016018">
    <property type="protein sequence ID" value="DAF89898.1"/>
    <property type="molecule type" value="Genomic_DNA"/>
</dbReference>
<protein>
    <submittedName>
        <fullName evidence="1">Head Tail Attachment</fullName>
    </submittedName>
</protein>
<accession>A0A8S5U614</accession>
<proteinExistence type="predicted"/>
<evidence type="ECO:0000313" key="1">
    <source>
        <dbReference type="EMBL" id="DAF89898.1"/>
    </source>
</evidence>
<sequence length="118" mass="12778">MDYTRFKALSSSLIAKYGGEATFIHKQLDTSRPQPGGYPTITVETPVKALRTNPTMQELQAGAVQLGDVLLLVSGADLEKPDSSDTVVLDGKEWGVKNVFPVSPSGDDILYKIQLRIA</sequence>
<name>A0A8S5U614_9CAUD</name>
<reference evidence="1" key="1">
    <citation type="journal article" date="2021" name="Proc. Natl. Acad. Sci. U.S.A.">
        <title>A Catalog of Tens of Thousands of Viruses from Human Metagenomes Reveals Hidden Associations with Chronic Diseases.</title>
        <authorList>
            <person name="Tisza M.J."/>
            <person name="Buck C.B."/>
        </authorList>
    </citation>
    <scope>NUCLEOTIDE SEQUENCE</scope>
    <source>
        <strain evidence="1">CtwHj1</strain>
    </source>
</reference>